<dbReference type="PRINTS" id="PR00315">
    <property type="entry name" value="ELONGATNFCT"/>
</dbReference>
<evidence type="ECO:0000313" key="6">
    <source>
        <dbReference type="Proteomes" id="UP001500556"/>
    </source>
</evidence>
<dbReference type="SUPFAM" id="SSF54980">
    <property type="entry name" value="EF-G C-terminal domain-like"/>
    <property type="match status" value="2"/>
</dbReference>
<dbReference type="InterPro" id="IPR009000">
    <property type="entry name" value="Transl_B-barrel_sf"/>
</dbReference>
<dbReference type="EMBL" id="BAABLO010000005">
    <property type="protein sequence ID" value="GAA4721767.1"/>
    <property type="molecule type" value="Genomic_DNA"/>
</dbReference>
<dbReference type="InterPro" id="IPR000795">
    <property type="entry name" value="T_Tr_GTP-bd_dom"/>
</dbReference>
<dbReference type="Gene3D" id="3.30.70.870">
    <property type="entry name" value="Elongation Factor G (Translational Gtpase), domain 3"/>
    <property type="match status" value="1"/>
</dbReference>
<feature type="domain" description="Tr-type G" evidence="4">
    <location>
        <begin position="1"/>
        <end position="221"/>
    </location>
</feature>
<evidence type="ECO:0000259" key="4">
    <source>
        <dbReference type="PROSITE" id="PS51722"/>
    </source>
</evidence>
<dbReference type="InterPro" id="IPR020568">
    <property type="entry name" value="Ribosomal_Su5_D2-typ_SF"/>
</dbReference>
<reference evidence="6" key="1">
    <citation type="journal article" date="2019" name="Int. J. Syst. Evol. Microbiol.">
        <title>The Global Catalogue of Microorganisms (GCM) 10K type strain sequencing project: providing services to taxonomists for standard genome sequencing and annotation.</title>
        <authorList>
            <consortium name="The Broad Institute Genomics Platform"/>
            <consortium name="The Broad Institute Genome Sequencing Center for Infectious Disease"/>
            <person name="Wu L."/>
            <person name="Ma J."/>
        </authorList>
    </citation>
    <scope>NUCLEOTIDE SEQUENCE [LARGE SCALE GENOMIC DNA]</scope>
    <source>
        <strain evidence="6">JCM 18961</strain>
    </source>
</reference>
<dbReference type="InterPro" id="IPR005225">
    <property type="entry name" value="Small_GTP-bd"/>
</dbReference>
<dbReference type="InterPro" id="IPR014721">
    <property type="entry name" value="Ribsml_uS5_D2-typ_fold_subgr"/>
</dbReference>
<evidence type="ECO:0000313" key="5">
    <source>
        <dbReference type="EMBL" id="GAA4721767.1"/>
    </source>
</evidence>
<dbReference type="InterPro" id="IPR035647">
    <property type="entry name" value="EFG_III/V"/>
</dbReference>
<dbReference type="InterPro" id="IPR005517">
    <property type="entry name" value="Transl_elong_EFG/EF2_IV"/>
</dbReference>
<comment type="caution">
    <text evidence="5">The sequence shown here is derived from an EMBL/GenBank/DDBJ whole genome shotgun (WGS) entry which is preliminary data.</text>
</comment>
<evidence type="ECO:0000256" key="1">
    <source>
        <dbReference type="ARBA" id="ARBA00022741"/>
    </source>
</evidence>
<dbReference type="RefSeq" id="WP_345502863.1">
    <property type="nucleotide sequence ID" value="NZ_BAABLO010000005.1"/>
</dbReference>
<keyword evidence="2" id="KW-0648">Protein biosynthesis</keyword>
<dbReference type="PRINTS" id="PR01037">
    <property type="entry name" value="TCRTETOQM"/>
</dbReference>
<dbReference type="InterPro" id="IPR000640">
    <property type="entry name" value="EFG_V-like"/>
</dbReference>
<keyword evidence="6" id="KW-1185">Reference proteome</keyword>
<dbReference type="SUPFAM" id="SSF54211">
    <property type="entry name" value="Ribosomal protein S5 domain 2-like"/>
    <property type="match status" value="1"/>
</dbReference>
<protein>
    <submittedName>
        <fullName evidence="5">TetM/TetW/TetO/TetS family tetracycline resistance ribosomal protection protein</fullName>
    </submittedName>
</protein>
<evidence type="ECO:0000256" key="2">
    <source>
        <dbReference type="ARBA" id="ARBA00022917"/>
    </source>
</evidence>
<dbReference type="Proteomes" id="UP001500556">
    <property type="component" value="Unassembled WGS sequence"/>
</dbReference>
<dbReference type="SUPFAM" id="SSF52540">
    <property type="entry name" value="P-loop containing nucleoside triphosphate hydrolases"/>
    <property type="match status" value="1"/>
</dbReference>
<dbReference type="SUPFAM" id="SSF50447">
    <property type="entry name" value="Translation proteins"/>
    <property type="match status" value="1"/>
</dbReference>
<dbReference type="PANTHER" id="PTHR43261">
    <property type="entry name" value="TRANSLATION ELONGATION FACTOR G-RELATED"/>
    <property type="match status" value="1"/>
</dbReference>
<dbReference type="Pfam" id="PF03764">
    <property type="entry name" value="EFG_IV"/>
    <property type="match status" value="1"/>
</dbReference>
<dbReference type="Pfam" id="PF00679">
    <property type="entry name" value="EFG_C"/>
    <property type="match status" value="1"/>
</dbReference>
<dbReference type="InterPro" id="IPR031157">
    <property type="entry name" value="G_TR_CS"/>
</dbReference>
<dbReference type="Gene3D" id="3.30.230.10">
    <property type="match status" value="1"/>
</dbReference>
<dbReference type="Gene3D" id="3.40.50.300">
    <property type="entry name" value="P-loop containing nucleotide triphosphate hydrolases"/>
    <property type="match status" value="1"/>
</dbReference>
<dbReference type="PROSITE" id="PS51722">
    <property type="entry name" value="G_TR_2"/>
    <property type="match status" value="1"/>
</dbReference>
<keyword evidence="3" id="KW-0342">GTP-binding</keyword>
<dbReference type="NCBIfam" id="TIGR00231">
    <property type="entry name" value="small_GTP"/>
    <property type="match status" value="1"/>
</dbReference>
<gene>
    <name evidence="5" type="ORF">GCM10025782_19490</name>
</gene>
<dbReference type="SMART" id="SM00889">
    <property type="entry name" value="EFG_IV"/>
    <property type="match status" value="1"/>
</dbReference>
<dbReference type="Gene3D" id="2.40.30.10">
    <property type="entry name" value="Translation factors"/>
    <property type="match status" value="1"/>
</dbReference>
<accession>A0ABP8Y6H1</accession>
<dbReference type="PROSITE" id="PS00301">
    <property type="entry name" value="G_TR_1"/>
    <property type="match status" value="1"/>
</dbReference>
<keyword evidence="1" id="KW-0547">Nucleotide-binding</keyword>
<dbReference type="InterPro" id="IPR027417">
    <property type="entry name" value="P-loop_NTPase"/>
</dbReference>
<dbReference type="Pfam" id="PF00009">
    <property type="entry name" value="GTP_EFTU"/>
    <property type="match status" value="1"/>
</dbReference>
<evidence type="ECO:0000256" key="3">
    <source>
        <dbReference type="ARBA" id="ARBA00023134"/>
    </source>
</evidence>
<organism evidence="5 6">
    <name type="scientific">Pedococcus ginsenosidimutans</name>
    <dbReference type="NCBI Taxonomy" id="490570"/>
    <lineage>
        <taxon>Bacteria</taxon>
        <taxon>Bacillati</taxon>
        <taxon>Actinomycetota</taxon>
        <taxon>Actinomycetes</taxon>
        <taxon>Micrococcales</taxon>
        <taxon>Intrasporangiaceae</taxon>
        <taxon>Pedococcus</taxon>
    </lineage>
</organism>
<sequence>MRTLTVGVVAHVDAGKTSLTERILHEAGVLDHPGSVDAGDTRTDSLDLERRRGITIRSAVASFCWHDTLVNLVDTPGHSDFVAEVERSLAVLDAAVLVVSAVEGVQAQTLVLMRALQRLGLPTVLFVNKLDRAGADPERVLTQVADRLTPEAVPLGTARDVGSRAAGYTAFPVAASERVDLRAGTRAARLHPVVFGSAITGAGVGALLDVLTDLVADDGSREDLVTDEGAGDAVGARASGVVFKLDRTTAGGRLTYVRMTAGILWVRDRLELDGRASERAPERVTGLEVFGPDGLCRAEHVGRGRIAVLRGPTAARVGDTFGPDGPRARHVELGRPSLETVVDPVDPRQRGRLFSALTELAEQDPLIDLRLDDGRGEVAVSLYGEVQKEVIATFLEEDHGVAATFRPTTPICVERVRGVGSAHQLIDVAPNPFLATVGLRVEPAAVGTGVELALEVELGSMPPAFFTAVREGVDGTLTEAVHGWAVPDCRVVVTHSGYYPRQSAMHAGFDKKMSSTAADFRSLARLVLAEALARAGTVVCAPVHRFELEVPQDLVGTVLAELPHHRAVPHATRVTGASATSAAVLTGDVPAAEVHGLAQRLPHLTRGEGILTTVLDHHAPVTGAPPRRTRALPDPFAQVRDWARVQRSWPSGGAQGAHASDPYP</sequence>
<dbReference type="PANTHER" id="PTHR43261:SF1">
    <property type="entry name" value="RIBOSOME-RELEASING FACTOR 2, MITOCHONDRIAL"/>
    <property type="match status" value="1"/>
</dbReference>
<proteinExistence type="predicted"/>
<name>A0ABP8Y6H1_9MICO</name>